<comment type="subcellular location">
    <subcellularLocation>
        <location evidence="1">Nucleus</location>
    </subcellularLocation>
</comment>
<dbReference type="CDD" id="cd00018">
    <property type="entry name" value="AP2"/>
    <property type="match status" value="1"/>
</dbReference>
<keyword evidence="6" id="KW-0804">Transcription</keyword>
<dbReference type="OrthoDB" id="663856at2759"/>
<feature type="region of interest" description="Disordered" evidence="9">
    <location>
        <begin position="201"/>
        <end position="272"/>
    </location>
</feature>
<dbReference type="PANTHER" id="PTHR31657:SF74">
    <property type="entry name" value="OS10G0371100 PROTEIN"/>
    <property type="match status" value="1"/>
</dbReference>
<keyword evidence="12" id="KW-1185">Reference proteome</keyword>
<evidence type="ECO:0000256" key="5">
    <source>
        <dbReference type="ARBA" id="ARBA00023159"/>
    </source>
</evidence>
<dbReference type="GO" id="GO:0005634">
    <property type="term" value="C:nucleus"/>
    <property type="evidence" value="ECO:0007669"/>
    <property type="project" value="UniProtKB-SubCell"/>
</dbReference>
<comment type="similarity">
    <text evidence="8">Belongs to the AP2/ERF transcription factor family. ERF subfamily.</text>
</comment>
<dbReference type="InterPro" id="IPR036955">
    <property type="entry name" value="AP2/ERF_dom_sf"/>
</dbReference>
<evidence type="ECO:0000259" key="10">
    <source>
        <dbReference type="PROSITE" id="PS51032"/>
    </source>
</evidence>
<reference evidence="11 12" key="1">
    <citation type="submission" date="2019-11" db="EMBL/GenBank/DDBJ databases">
        <title>Whole genome sequence of Oryza granulata.</title>
        <authorList>
            <person name="Li W."/>
        </authorList>
    </citation>
    <scope>NUCLEOTIDE SEQUENCE [LARGE SCALE GENOMIC DNA]</scope>
    <source>
        <strain evidence="12">cv. Menghai</strain>
        <tissue evidence="11">Leaf</tissue>
    </source>
</reference>
<dbReference type="Proteomes" id="UP000479710">
    <property type="component" value="Unassembled WGS sequence"/>
</dbReference>
<gene>
    <name evidence="11" type="ORF">E2562_003219</name>
</gene>
<evidence type="ECO:0000256" key="7">
    <source>
        <dbReference type="ARBA" id="ARBA00023242"/>
    </source>
</evidence>
<dbReference type="GO" id="GO:0003700">
    <property type="term" value="F:DNA-binding transcription factor activity"/>
    <property type="evidence" value="ECO:0007669"/>
    <property type="project" value="InterPro"/>
</dbReference>
<dbReference type="FunFam" id="3.30.730.10:FF:000001">
    <property type="entry name" value="Ethylene-responsive transcription factor 2"/>
    <property type="match status" value="1"/>
</dbReference>
<comment type="caution">
    <text evidence="11">The sequence shown here is derived from an EMBL/GenBank/DDBJ whole genome shotgun (WGS) entry which is preliminary data.</text>
</comment>
<dbReference type="EMBL" id="SPHZ02000002">
    <property type="protein sequence ID" value="KAF0928401.1"/>
    <property type="molecule type" value="Genomic_DNA"/>
</dbReference>
<evidence type="ECO:0000256" key="6">
    <source>
        <dbReference type="ARBA" id="ARBA00023163"/>
    </source>
</evidence>
<dbReference type="InterPro" id="IPR051758">
    <property type="entry name" value="ERF/AP2-like"/>
</dbReference>
<evidence type="ECO:0000256" key="4">
    <source>
        <dbReference type="ARBA" id="ARBA00023125"/>
    </source>
</evidence>
<dbReference type="SUPFAM" id="SSF54171">
    <property type="entry name" value="DNA-binding domain"/>
    <property type="match status" value="1"/>
</dbReference>
<evidence type="ECO:0000256" key="1">
    <source>
        <dbReference type="ARBA" id="ARBA00004123"/>
    </source>
</evidence>
<dbReference type="PRINTS" id="PR00367">
    <property type="entry name" value="ETHRSPELEMNT"/>
</dbReference>
<dbReference type="InterPro" id="IPR016177">
    <property type="entry name" value="DNA-bd_dom_sf"/>
</dbReference>
<dbReference type="Gene3D" id="3.30.730.10">
    <property type="entry name" value="AP2/ERF domain"/>
    <property type="match status" value="1"/>
</dbReference>
<proteinExistence type="inferred from homology"/>
<evidence type="ECO:0000313" key="12">
    <source>
        <dbReference type="Proteomes" id="UP000479710"/>
    </source>
</evidence>
<evidence type="ECO:0000256" key="2">
    <source>
        <dbReference type="ARBA" id="ARBA00022745"/>
    </source>
</evidence>
<dbReference type="PANTHER" id="PTHR31657">
    <property type="entry name" value="ETHYLENE-RESPONSIVE TRANSCRIPTION FACTOR ERF061"/>
    <property type="match status" value="1"/>
</dbReference>
<evidence type="ECO:0000256" key="8">
    <source>
        <dbReference type="ARBA" id="ARBA00024343"/>
    </source>
</evidence>
<feature type="domain" description="AP2/ERF" evidence="10">
    <location>
        <begin position="117"/>
        <end position="174"/>
    </location>
</feature>
<sequence length="305" mass="32419">MDRQWRCLDATAAAASTSGSKLPSLPMMLGGAEEYGQLVHGAAMPFVLDAEQQSPSPAAVVLGAGWYNLVTPAQAAQLHHRLRRAVAGGPEGCGFGPAPCAMKRRLALVAAPAQAKLYRGVRQRHWGKWVAEIRLPRNRTRLWLGTFDTAEDAALAYDVAAFRLRGDAARLNFPGLRRGGQHHAPPLSASVDAKILQATTTDTAAPPKSTDTPPPPPAMTPTSSSTGVVKTEPRCSVSEASTTTTADATDVSSTGSSPSSSNPAPVPLPETMQQLDFTEAPWDEADGFALRRYPSWEIDWDAILS</sequence>
<keyword evidence="2" id="KW-0936">Ethylene signaling pathway</keyword>
<dbReference type="AlphaFoldDB" id="A0A6G1EUV9"/>
<name>A0A6G1EUV9_9ORYZ</name>
<keyword evidence="3" id="KW-0805">Transcription regulation</keyword>
<keyword evidence="4" id="KW-0238">DNA-binding</keyword>
<dbReference type="InterPro" id="IPR001471">
    <property type="entry name" value="AP2/ERF_dom"/>
</dbReference>
<dbReference type="GO" id="GO:0009873">
    <property type="term" value="P:ethylene-activated signaling pathway"/>
    <property type="evidence" value="ECO:0007669"/>
    <property type="project" value="UniProtKB-KW"/>
</dbReference>
<feature type="compositionally biased region" description="Low complexity" evidence="9">
    <location>
        <begin position="201"/>
        <end position="211"/>
    </location>
</feature>
<evidence type="ECO:0000313" key="11">
    <source>
        <dbReference type="EMBL" id="KAF0928401.1"/>
    </source>
</evidence>
<feature type="compositionally biased region" description="Low complexity" evidence="9">
    <location>
        <begin position="236"/>
        <end position="263"/>
    </location>
</feature>
<dbReference type="GO" id="GO:0000976">
    <property type="term" value="F:transcription cis-regulatory region binding"/>
    <property type="evidence" value="ECO:0007669"/>
    <property type="project" value="UniProtKB-ARBA"/>
</dbReference>
<dbReference type="Pfam" id="PF00847">
    <property type="entry name" value="AP2"/>
    <property type="match status" value="1"/>
</dbReference>
<protein>
    <recommendedName>
        <fullName evidence="10">AP2/ERF domain-containing protein</fullName>
    </recommendedName>
</protein>
<accession>A0A6G1EUV9</accession>
<evidence type="ECO:0000256" key="9">
    <source>
        <dbReference type="SAM" id="MobiDB-lite"/>
    </source>
</evidence>
<evidence type="ECO:0000256" key="3">
    <source>
        <dbReference type="ARBA" id="ARBA00023015"/>
    </source>
</evidence>
<organism evidence="11 12">
    <name type="scientific">Oryza meyeriana var. granulata</name>
    <dbReference type="NCBI Taxonomy" id="110450"/>
    <lineage>
        <taxon>Eukaryota</taxon>
        <taxon>Viridiplantae</taxon>
        <taxon>Streptophyta</taxon>
        <taxon>Embryophyta</taxon>
        <taxon>Tracheophyta</taxon>
        <taxon>Spermatophyta</taxon>
        <taxon>Magnoliopsida</taxon>
        <taxon>Liliopsida</taxon>
        <taxon>Poales</taxon>
        <taxon>Poaceae</taxon>
        <taxon>BOP clade</taxon>
        <taxon>Oryzoideae</taxon>
        <taxon>Oryzeae</taxon>
        <taxon>Oryzinae</taxon>
        <taxon>Oryza</taxon>
        <taxon>Oryza meyeriana</taxon>
    </lineage>
</organism>
<keyword evidence="7" id="KW-0539">Nucleus</keyword>
<keyword evidence="5" id="KW-0010">Activator</keyword>
<dbReference type="SMART" id="SM00380">
    <property type="entry name" value="AP2"/>
    <property type="match status" value="1"/>
</dbReference>
<dbReference type="PROSITE" id="PS51032">
    <property type="entry name" value="AP2_ERF"/>
    <property type="match status" value="1"/>
</dbReference>